<dbReference type="PROSITE" id="PS51099">
    <property type="entry name" value="PTS_EIIB_TYPE_2"/>
    <property type="match status" value="1"/>
</dbReference>
<gene>
    <name evidence="9" type="ordered locus">Halsa_0134</name>
</gene>
<dbReference type="PANTHER" id="PTHR30185">
    <property type="entry name" value="CRYPTIC BETA-GLUCOSIDE BGL OPERON ANTITERMINATOR"/>
    <property type="match status" value="1"/>
</dbReference>
<evidence type="ECO:0000259" key="7">
    <source>
        <dbReference type="PROSITE" id="PS51099"/>
    </source>
</evidence>
<dbReference type="InterPro" id="IPR007737">
    <property type="entry name" value="Mga_HTH"/>
</dbReference>
<dbReference type="InterPro" id="IPR036388">
    <property type="entry name" value="WH-like_DNA-bd_sf"/>
</dbReference>
<keyword evidence="4" id="KW-0010">Activator</keyword>
<reference evidence="9 10" key="2">
    <citation type="journal article" date="2011" name="J. Bacteriol.">
        <title>Complete Genome Sequence of the Haloalkaliphilic, Hydrogen Producing Halanaerobium hydrogenoformans.</title>
        <authorList>
            <person name="Brown S.D."/>
            <person name="Begemann M.B."/>
            <person name="Mormile M.R."/>
            <person name="Wall J.D."/>
            <person name="Han C.S."/>
            <person name="Goodwin L.A."/>
            <person name="Pitluck S."/>
            <person name="Land M.L."/>
            <person name="Hauser L.J."/>
            <person name="Elias D.A."/>
        </authorList>
    </citation>
    <scope>NUCLEOTIDE SEQUENCE [LARGE SCALE GENOMIC DNA]</scope>
    <source>
        <strain evidence="10">sapolanicus</strain>
    </source>
</reference>
<keyword evidence="5" id="KW-0804">Transcription</keyword>
<organism evidence="9 10">
    <name type="scientific">Halanaerobium hydrogeniformans</name>
    <name type="common">Halanaerobium sp. (strain sapolanicus)</name>
    <dbReference type="NCBI Taxonomy" id="656519"/>
    <lineage>
        <taxon>Bacteria</taxon>
        <taxon>Bacillati</taxon>
        <taxon>Bacillota</taxon>
        <taxon>Clostridia</taxon>
        <taxon>Halanaerobiales</taxon>
        <taxon>Halanaerobiaceae</taxon>
        <taxon>Halanaerobium</taxon>
    </lineage>
</organism>
<proteinExistence type="predicted"/>
<evidence type="ECO:0000313" key="9">
    <source>
        <dbReference type="EMBL" id="ADQ13624.1"/>
    </source>
</evidence>
<feature type="domain" description="PTS EIIB type-2" evidence="7">
    <location>
        <begin position="422"/>
        <end position="512"/>
    </location>
</feature>
<dbReference type="STRING" id="656519.Halsa_0134"/>
<dbReference type="CDD" id="cd05568">
    <property type="entry name" value="PTS_IIB_bgl_like"/>
    <property type="match status" value="1"/>
</dbReference>
<dbReference type="SUPFAM" id="SSF63520">
    <property type="entry name" value="PTS-regulatory domain, PRD"/>
    <property type="match status" value="2"/>
</dbReference>
<dbReference type="CDD" id="cd00211">
    <property type="entry name" value="PTS_IIA_fru"/>
    <property type="match status" value="1"/>
</dbReference>
<evidence type="ECO:0000256" key="2">
    <source>
        <dbReference type="ARBA" id="ARBA00022737"/>
    </source>
</evidence>
<dbReference type="EMBL" id="CP002304">
    <property type="protein sequence ID" value="ADQ13624.1"/>
    <property type="molecule type" value="Genomic_DNA"/>
</dbReference>
<dbReference type="SUPFAM" id="SSF46785">
    <property type="entry name" value="Winged helix' DNA-binding domain"/>
    <property type="match status" value="2"/>
</dbReference>
<evidence type="ECO:0000256" key="1">
    <source>
        <dbReference type="ARBA" id="ARBA00022679"/>
    </source>
</evidence>
<dbReference type="Pfam" id="PF08279">
    <property type="entry name" value="HTH_11"/>
    <property type="match status" value="1"/>
</dbReference>
<keyword evidence="1" id="KW-0808">Transferase</keyword>
<dbReference type="InterPro" id="IPR016152">
    <property type="entry name" value="PTrfase/Anion_transptr"/>
</dbReference>
<dbReference type="GO" id="GO:0008982">
    <property type="term" value="F:protein-N(PI)-phosphohistidine-sugar phosphotransferase activity"/>
    <property type="evidence" value="ECO:0007669"/>
    <property type="project" value="InterPro"/>
</dbReference>
<reference evidence="9 10" key="1">
    <citation type="submission" date="2010-11" db="EMBL/GenBank/DDBJ databases">
        <title>Complete sequence of Halanaerobium sp. sapolanicus.</title>
        <authorList>
            <consortium name="US DOE Joint Genome Institute"/>
            <person name="Lucas S."/>
            <person name="Copeland A."/>
            <person name="Lapidus A."/>
            <person name="Cheng J.-F."/>
            <person name="Bruce D."/>
            <person name="Goodwin L."/>
            <person name="Pitluck S."/>
            <person name="Davenport K."/>
            <person name="Detter J.C."/>
            <person name="Han C."/>
            <person name="Tapia R."/>
            <person name="Land M."/>
            <person name="Hauser L."/>
            <person name="Jeffries C."/>
            <person name="Kyrpides N."/>
            <person name="Ivanova N."/>
            <person name="Mikhailova N."/>
            <person name="Begemann M.B."/>
            <person name="Mormile M.R."/>
            <person name="Wall J.D."/>
            <person name="Elias D.A."/>
            <person name="Woyke T."/>
        </authorList>
    </citation>
    <scope>NUCLEOTIDE SEQUENCE [LARGE SCALE GENOMIC DNA]</scope>
    <source>
        <strain evidence="10">sapolanicus</strain>
    </source>
</reference>
<protein>
    <submittedName>
        <fullName evidence="9">Transcriptional antiterminator, BglG</fullName>
    </submittedName>
</protein>
<dbReference type="InterPro" id="IPR013196">
    <property type="entry name" value="HTH_11"/>
</dbReference>
<dbReference type="Pfam" id="PF00359">
    <property type="entry name" value="PTS_EIIA_2"/>
    <property type="match status" value="1"/>
</dbReference>
<evidence type="ECO:0000256" key="4">
    <source>
        <dbReference type="ARBA" id="ARBA00023159"/>
    </source>
</evidence>
<feature type="domain" description="PRD" evidence="8">
    <location>
        <begin position="199"/>
        <end position="304"/>
    </location>
</feature>
<sequence length="674" mass="77725">MLIALLESDKAFTTAELAEKLSVSARTIRSDLKKLQDWIKEKENIVLSIKPGVGVSLEISEEKRKKLKQKYSTYMDYRDPYSPEKRRQLILKWLLQSDVDYTIQKLADKLYLSRTTVYKDLDKVEEWLNKYNLKLQRKRRYGLKIKGEEKNWRKAVADLLTLLKGSEELKHILGEDDEISEIENESRIDINTYQDLKLLFSEIDFKKIEDILIEAEKEADFLFTDETLIGLIVHLAISLERLQQDKDIEMGEKQLNKLKKKEEFKIAKFIAKKLEDKFSISIPEAEIAYISLHILGAKYQQNIKQARLEDIVEESNSSIVKMSKEIIDTAGKVLEVDLSRDREVLIGLILHFRAVLNRLQYGLSLRNPILEEIKDNYPDVFAAAWSSSIIYEKHFNIQVSEEEIGYIALHLGAALERLNKSRKVLVVCGSGGGTAQLLAERLKRRLSGLQIAGVIAAHKLDDFSFADIDLIISTIPLNKEFKVPVIKISPLCTDEDIKFIQQEINGLIKKNRKQKNLRNNRLHDLIDADLIFCSLDLNSKEEIIKFLSREMLKRGIVKRGFESSVFERERLTSTEMGNGIALPHAEKKYINSSKVIIANLAKTVQWDERKVKLVFMVALKSKDEAETFFKKYLHIIDNDELLKKLKETNSKKQVKDIFLGSISGKNNDFFAEEV</sequence>
<dbReference type="PROSITE" id="PS51094">
    <property type="entry name" value="PTS_EIIA_TYPE_2"/>
    <property type="match status" value="1"/>
</dbReference>
<feature type="domain" description="PTS EIIA type-2" evidence="6">
    <location>
        <begin position="524"/>
        <end position="661"/>
    </location>
</feature>
<evidence type="ECO:0000259" key="6">
    <source>
        <dbReference type="PROSITE" id="PS51094"/>
    </source>
</evidence>
<dbReference type="Pfam" id="PF00874">
    <property type="entry name" value="PRD"/>
    <property type="match status" value="2"/>
</dbReference>
<keyword evidence="10" id="KW-1185">Reference proteome</keyword>
<dbReference type="Proteomes" id="UP000007434">
    <property type="component" value="Chromosome"/>
</dbReference>
<dbReference type="eggNOG" id="COG1762">
    <property type="taxonomic scope" value="Bacteria"/>
</dbReference>
<dbReference type="KEGG" id="has:Halsa_0134"/>
<dbReference type="Gene3D" id="3.40.50.2300">
    <property type="match status" value="1"/>
</dbReference>
<dbReference type="Gene3D" id="3.40.930.10">
    <property type="entry name" value="Mannitol-specific EII, Chain A"/>
    <property type="match status" value="1"/>
</dbReference>
<dbReference type="InterPro" id="IPR002178">
    <property type="entry name" value="PTS_EIIA_type-2_dom"/>
</dbReference>
<dbReference type="SUPFAM" id="SSF55804">
    <property type="entry name" value="Phoshotransferase/anion transport protein"/>
    <property type="match status" value="1"/>
</dbReference>
<dbReference type="Gene3D" id="1.10.10.10">
    <property type="entry name" value="Winged helix-like DNA-binding domain superfamily/Winged helix DNA-binding domain"/>
    <property type="match status" value="2"/>
</dbReference>
<dbReference type="InterPro" id="IPR036390">
    <property type="entry name" value="WH_DNA-bd_sf"/>
</dbReference>
<dbReference type="PROSITE" id="PS00372">
    <property type="entry name" value="PTS_EIIA_TYPE_2_HIS"/>
    <property type="match status" value="1"/>
</dbReference>
<dbReference type="InterPro" id="IPR036634">
    <property type="entry name" value="PRD_sf"/>
</dbReference>
<keyword evidence="2" id="KW-0677">Repeat</keyword>
<dbReference type="InterPro" id="IPR011608">
    <property type="entry name" value="PRD"/>
</dbReference>
<dbReference type="Pfam" id="PF02302">
    <property type="entry name" value="PTS_IIB"/>
    <property type="match status" value="1"/>
</dbReference>
<feature type="domain" description="PRD" evidence="8">
    <location>
        <begin position="314"/>
        <end position="421"/>
    </location>
</feature>
<dbReference type="InterPro" id="IPR050661">
    <property type="entry name" value="BglG_antiterminators"/>
</dbReference>
<dbReference type="Pfam" id="PF05043">
    <property type="entry name" value="Mga"/>
    <property type="match status" value="1"/>
</dbReference>
<evidence type="ECO:0000256" key="5">
    <source>
        <dbReference type="ARBA" id="ARBA00023163"/>
    </source>
</evidence>
<evidence type="ECO:0000313" key="10">
    <source>
        <dbReference type="Proteomes" id="UP000007434"/>
    </source>
</evidence>
<dbReference type="SUPFAM" id="SSF52794">
    <property type="entry name" value="PTS system IIB component-like"/>
    <property type="match status" value="1"/>
</dbReference>
<evidence type="ECO:0000256" key="3">
    <source>
        <dbReference type="ARBA" id="ARBA00023015"/>
    </source>
</evidence>
<dbReference type="InterPro" id="IPR003501">
    <property type="entry name" value="PTS_EIIB_2/3"/>
</dbReference>
<dbReference type="RefSeq" id="WP_013404730.1">
    <property type="nucleotide sequence ID" value="NC_014654.1"/>
</dbReference>
<name>E4RNF6_HALHG</name>
<dbReference type="InterPro" id="IPR013011">
    <property type="entry name" value="PTS_EIIB_2"/>
</dbReference>
<dbReference type="Gene3D" id="1.10.1790.10">
    <property type="entry name" value="PRD domain"/>
    <property type="match status" value="2"/>
</dbReference>
<dbReference type="GO" id="GO:0009401">
    <property type="term" value="P:phosphoenolpyruvate-dependent sugar phosphotransferase system"/>
    <property type="evidence" value="ECO:0007669"/>
    <property type="project" value="InterPro"/>
</dbReference>
<dbReference type="HOGENOM" id="CLU_013442_3_1_9"/>
<dbReference type="PANTHER" id="PTHR30185:SF13">
    <property type="entry name" value="LICABCH OPERON REGULATOR-RELATED"/>
    <property type="match status" value="1"/>
</dbReference>
<dbReference type="InterPro" id="IPR036095">
    <property type="entry name" value="PTS_EIIB-like_sf"/>
</dbReference>
<dbReference type="GO" id="GO:0006355">
    <property type="term" value="P:regulation of DNA-templated transcription"/>
    <property type="evidence" value="ECO:0007669"/>
    <property type="project" value="InterPro"/>
</dbReference>
<dbReference type="PROSITE" id="PS51372">
    <property type="entry name" value="PRD_2"/>
    <property type="match status" value="2"/>
</dbReference>
<dbReference type="AlphaFoldDB" id="E4RNF6"/>
<dbReference type="OrthoDB" id="3175596at2"/>
<evidence type="ECO:0000259" key="8">
    <source>
        <dbReference type="PROSITE" id="PS51372"/>
    </source>
</evidence>
<dbReference type="eggNOG" id="COG3711">
    <property type="taxonomic scope" value="Bacteria"/>
</dbReference>
<keyword evidence="3" id="KW-0805">Transcription regulation</keyword>
<accession>E4RNF6</accession>